<organism evidence="3 4">
    <name type="scientific">Duganella vulcania</name>
    <dbReference type="NCBI Taxonomy" id="2692166"/>
    <lineage>
        <taxon>Bacteria</taxon>
        <taxon>Pseudomonadati</taxon>
        <taxon>Pseudomonadota</taxon>
        <taxon>Betaproteobacteria</taxon>
        <taxon>Burkholderiales</taxon>
        <taxon>Oxalobacteraceae</taxon>
        <taxon>Telluria group</taxon>
        <taxon>Duganella</taxon>
    </lineage>
</organism>
<dbReference type="AlphaFoldDB" id="A0A845FYH6"/>
<sequence>MKLKNIAAALCIAAGAVSAPALATTVSYDITSVAAGTQTNILTLLNIKQFDALLGTLTGVEIDYGSHLNGQVSVTNTSLKKDKTAVFTLTSTMSLTGPAGLNLGADTKTLFSSSVTAVKNTANVIAKTGTADLSTSTLLNAADFGLFTGNGNVGATLSISALGDVSGQVIDNTFTTWANGAGKVTYTYNAAPVPEPETYGMLLLGMGVVAFAAKRKSRAAQA</sequence>
<dbReference type="RefSeq" id="WP_161095006.1">
    <property type="nucleotide sequence ID" value="NZ_WWCW01000001.1"/>
</dbReference>
<dbReference type="Proteomes" id="UP000470302">
    <property type="component" value="Unassembled WGS sequence"/>
</dbReference>
<dbReference type="InterPro" id="IPR013424">
    <property type="entry name" value="Ice-binding_C"/>
</dbReference>
<reference evidence="3 4" key="1">
    <citation type="submission" date="2020-01" db="EMBL/GenBank/DDBJ databases">
        <title>Novel species isolated from a subtropical stream in China.</title>
        <authorList>
            <person name="Lu H."/>
        </authorList>
    </citation>
    <scope>NUCLEOTIDE SEQUENCE [LARGE SCALE GENOMIC DNA]</scope>
    <source>
        <strain evidence="3 4">FT82W</strain>
    </source>
</reference>
<evidence type="ECO:0000313" key="4">
    <source>
        <dbReference type="Proteomes" id="UP000470302"/>
    </source>
</evidence>
<comment type="caution">
    <text evidence="3">The sequence shown here is derived from an EMBL/GenBank/DDBJ whole genome shotgun (WGS) entry which is preliminary data.</text>
</comment>
<feature type="domain" description="Ice-binding protein C-terminal" evidence="2">
    <location>
        <begin position="192"/>
        <end position="216"/>
    </location>
</feature>
<evidence type="ECO:0000256" key="1">
    <source>
        <dbReference type="SAM" id="SignalP"/>
    </source>
</evidence>
<dbReference type="NCBIfam" id="NF033208">
    <property type="entry name" value="choice_anch_E"/>
    <property type="match status" value="1"/>
</dbReference>
<proteinExistence type="predicted"/>
<name>A0A845FYH6_9BURK</name>
<dbReference type="Pfam" id="PF07589">
    <property type="entry name" value="PEP-CTERM"/>
    <property type="match status" value="1"/>
</dbReference>
<feature type="chain" id="PRO_5032572282" evidence="1">
    <location>
        <begin position="24"/>
        <end position="222"/>
    </location>
</feature>
<accession>A0A845FYH6</accession>
<evidence type="ECO:0000259" key="2">
    <source>
        <dbReference type="Pfam" id="PF07589"/>
    </source>
</evidence>
<dbReference type="EMBL" id="WWCW01000001">
    <property type="protein sequence ID" value="MYM85648.1"/>
    <property type="molecule type" value="Genomic_DNA"/>
</dbReference>
<gene>
    <name evidence="3" type="ORF">GTP91_00485</name>
</gene>
<keyword evidence="1" id="KW-0732">Signal</keyword>
<protein>
    <submittedName>
        <fullName evidence="3">Choice-of-anchor E domain-containing protein</fullName>
    </submittedName>
</protein>
<dbReference type="NCBIfam" id="TIGR02595">
    <property type="entry name" value="PEP_CTERM"/>
    <property type="match status" value="1"/>
</dbReference>
<evidence type="ECO:0000313" key="3">
    <source>
        <dbReference type="EMBL" id="MYM85648.1"/>
    </source>
</evidence>
<feature type="signal peptide" evidence="1">
    <location>
        <begin position="1"/>
        <end position="23"/>
    </location>
</feature>